<dbReference type="Pfam" id="PF26314">
    <property type="entry name" value="MptA_B_family"/>
    <property type="match status" value="1"/>
</dbReference>
<keyword evidence="1" id="KW-0812">Transmembrane</keyword>
<evidence type="ECO:0008006" key="4">
    <source>
        <dbReference type="Google" id="ProtNLM"/>
    </source>
</evidence>
<feature type="transmembrane region" description="Helical" evidence="1">
    <location>
        <begin position="32"/>
        <end position="49"/>
    </location>
</feature>
<dbReference type="EMBL" id="LQZQ01000002">
    <property type="protein sequence ID" value="KYG81484.1"/>
    <property type="molecule type" value="Genomic_DNA"/>
</dbReference>
<feature type="transmembrane region" description="Helical" evidence="1">
    <location>
        <begin position="7"/>
        <end position="26"/>
    </location>
</feature>
<evidence type="ECO:0000256" key="1">
    <source>
        <dbReference type="SAM" id="Phobius"/>
    </source>
</evidence>
<gene>
    <name evidence="2" type="ORF">MB14_12895</name>
</gene>
<dbReference type="AlphaFoldDB" id="A0A150XS10"/>
<feature type="transmembrane region" description="Helical" evidence="1">
    <location>
        <begin position="137"/>
        <end position="164"/>
    </location>
</feature>
<feature type="transmembrane region" description="Helical" evidence="1">
    <location>
        <begin position="185"/>
        <end position="218"/>
    </location>
</feature>
<evidence type="ECO:0000313" key="3">
    <source>
        <dbReference type="Proteomes" id="UP000075583"/>
    </source>
</evidence>
<evidence type="ECO:0000313" key="2">
    <source>
        <dbReference type="EMBL" id="KYG81484.1"/>
    </source>
</evidence>
<accession>A0A150XS10</accession>
<sequence>MLENNNRLSFAYILYALLIIVAGYYLDRALTIPLLSSFILMAVAMIYIMRCTQEKEADLPFYWAMLLRLLLLFSIPGLSDDVYRFIWDGRLLTQMVDPYKELPTTYLVQGVEGINIQLFSQLNSPEYFSVYPPFNQVFFFLSALLSPGSEFWSIVILRVIILAFEFGNIRLIRKLLRHYGLPDRYGLFYALNPMVILELTGNLHFEAIMIFFLLLALWNYEQKNLHQSAIWFGLSVATKFLPLIFLPLLIRKIGFKKTMIYGLIVAGVLVISFLPLINTAHIWAIKDSLELYFQKFEFNASIYYLTRWYGFETEGHNIIAQSGKWMMAATFIGIVLYSLLPSKKELPVRMLWVWTIYLLFATTVHPWYAIPLLAISVFTEKRFAFIWTLLIFFTYANYLGGEYFEWIEIVIIEYSLGAIFAIYESTGRSLQRWFF</sequence>
<keyword evidence="1" id="KW-0472">Membrane</keyword>
<protein>
    <recommendedName>
        <fullName evidence="4">Mannosyltransferase</fullName>
    </recommendedName>
</protein>
<feature type="transmembrane region" description="Helical" evidence="1">
    <location>
        <begin position="262"/>
        <end position="285"/>
    </location>
</feature>
<feature type="transmembrane region" description="Helical" evidence="1">
    <location>
        <begin position="318"/>
        <end position="339"/>
    </location>
</feature>
<keyword evidence="1" id="KW-1133">Transmembrane helix</keyword>
<feature type="transmembrane region" description="Helical" evidence="1">
    <location>
        <begin position="382"/>
        <end position="399"/>
    </location>
</feature>
<dbReference type="STRING" id="279360.MB14_12895"/>
<feature type="transmembrane region" description="Helical" evidence="1">
    <location>
        <begin position="61"/>
        <end position="79"/>
    </location>
</feature>
<dbReference type="OrthoDB" id="1491846at2"/>
<feature type="transmembrane region" description="Helical" evidence="1">
    <location>
        <begin position="351"/>
        <end position="370"/>
    </location>
</feature>
<proteinExistence type="predicted"/>
<dbReference type="Proteomes" id="UP000075583">
    <property type="component" value="Unassembled WGS sequence"/>
</dbReference>
<feature type="transmembrane region" description="Helical" evidence="1">
    <location>
        <begin position="230"/>
        <end position="250"/>
    </location>
</feature>
<comment type="caution">
    <text evidence="2">The sequence shown here is derived from an EMBL/GenBank/DDBJ whole genome shotgun (WGS) entry which is preliminary data.</text>
</comment>
<dbReference type="RefSeq" id="WP_062588456.1">
    <property type="nucleotide sequence ID" value="NZ_LQZQ01000002.1"/>
</dbReference>
<reference evidence="2" key="1">
    <citation type="submission" date="2016-01" db="EMBL/GenBank/DDBJ databases">
        <title>Genome sequencing of Roseivirga ehrenbergii KMM 6017.</title>
        <authorList>
            <person name="Selvaratnam C."/>
            <person name="Thevarajoo S."/>
            <person name="Goh K.M."/>
            <person name="Ee R."/>
            <person name="Chan K.-G."/>
            <person name="Chong C.S."/>
        </authorList>
    </citation>
    <scope>NUCLEOTIDE SEQUENCE [LARGE SCALE GENOMIC DNA]</scope>
    <source>
        <strain evidence="2">KMM 6017</strain>
    </source>
</reference>
<keyword evidence="3" id="KW-1185">Reference proteome</keyword>
<name>A0A150XS10_ROSEK</name>
<organism evidence="2 3">
    <name type="scientific">Roseivirga ehrenbergii (strain DSM 102268 / JCM 13514 / KCTC 12282 / NCIMB 14502 / KMM 6017)</name>
    <dbReference type="NCBI Taxonomy" id="279360"/>
    <lineage>
        <taxon>Bacteria</taxon>
        <taxon>Pseudomonadati</taxon>
        <taxon>Bacteroidota</taxon>
        <taxon>Cytophagia</taxon>
        <taxon>Cytophagales</taxon>
        <taxon>Roseivirgaceae</taxon>
        <taxon>Roseivirga</taxon>
    </lineage>
</organism>